<evidence type="ECO:0008006" key="4">
    <source>
        <dbReference type="Google" id="ProtNLM"/>
    </source>
</evidence>
<protein>
    <recommendedName>
        <fullName evidence="4">Ig-like domain-containing protein</fullName>
    </recommendedName>
</protein>
<comment type="caution">
    <text evidence="2">The sequence shown here is derived from an EMBL/GenBank/DDBJ whole genome shotgun (WGS) entry which is preliminary data.</text>
</comment>
<evidence type="ECO:0000256" key="1">
    <source>
        <dbReference type="SAM" id="Phobius"/>
    </source>
</evidence>
<reference evidence="3" key="1">
    <citation type="journal article" date="2019" name="Int. J. Syst. Evol. Microbiol.">
        <title>The Global Catalogue of Microorganisms (GCM) 10K type strain sequencing project: providing services to taxonomists for standard genome sequencing and annotation.</title>
        <authorList>
            <consortium name="The Broad Institute Genomics Platform"/>
            <consortium name="The Broad Institute Genome Sequencing Center for Infectious Disease"/>
            <person name="Wu L."/>
            <person name="Ma J."/>
        </authorList>
    </citation>
    <scope>NUCLEOTIDE SEQUENCE [LARGE SCALE GENOMIC DNA]</scope>
    <source>
        <strain evidence="3">CCM 8653</strain>
    </source>
</reference>
<keyword evidence="1" id="KW-1133">Transmembrane helix</keyword>
<organism evidence="2 3">
    <name type="scientific">Isoptericola cucumis</name>
    <dbReference type="NCBI Taxonomy" id="1776856"/>
    <lineage>
        <taxon>Bacteria</taxon>
        <taxon>Bacillati</taxon>
        <taxon>Actinomycetota</taxon>
        <taxon>Actinomycetes</taxon>
        <taxon>Micrococcales</taxon>
        <taxon>Promicromonosporaceae</taxon>
        <taxon>Isoptericola</taxon>
    </lineage>
</organism>
<name>A0ABQ2B6X8_9MICO</name>
<sequence>MLEDWQRRRATRRVKDGDGRPLQRFRWWQTGTRSLLSLHLPPADGGPGTYTVDVRHGGDADDGEVRARLYLDGRHRATSKLPAAFPVPGGAIEVAKSPFGLKRCHYVTDAGTVHQLTPDPRSAEGRRARLDRTSPNLSLWIGRVAVVALLAGLGLNLLQVAEPISRIPPVAASIGAFTSPVHLPVWLNVALGVAAALASMERAFRLQYHWLLDAGGN</sequence>
<keyword evidence="1" id="KW-0812">Transmembrane</keyword>
<dbReference type="EMBL" id="BMDG01000007">
    <property type="protein sequence ID" value="GGI09016.1"/>
    <property type="molecule type" value="Genomic_DNA"/>
</dbReference>
<evidence type="ECO:0000313" key="3">
    <source>
        <dbReference type="Proteomes" id="UP000632535"/>
    </source>
</evidence>
<dbReference type="Proteomes" id="UP000632535">
    <property type="component" value="Unassembled WGS sequence"/>
</dbReference>
<feature type="transmembrane region" description="Helical" evidence="1">
    <location>
        <begin position="137"/>
        <end position="161"/>
    </location>
</feature>
<evidence type="ECO:0000313" key="2">
    <source>
        <dbReference type="EMBL" id="GGI09016.1"/>
    </source>
</evidence>
<dbReference type="RefSeq" id="WP_188523938.1">
    <property type="nucleotide sequence ID" value="NZ_BMDG01000007.1"/>
</dbReference>
<keyword evidence="1" id="KW-0472">Membrane</keyword>
<feature type="transmembrane region" description="Helical" evidence="1">
    <location>
        <begin position="181"/>
        <end position="200"/>
    </location>
</feature>
<proteinExistence type="predicted"/>
<keyword evidence="3" id="KW-1185">Reference proteome</keyword>
<accession>A0ABQ2B6X8</accession>
<gene>
    <name evidence="2" type="ORF">GCM10007368_24060</name>
</gene>